<keyword evidence="2 7" id="KW-0378">Hydrolase</keyword>
<dbReference type="InterPro" id="IPR000008">
    <property type="entry name" value="C2_dom"/>
</dbReference>
<comment type="catalytic activity">
    <reaction evidence="1 7">
        <text>a 1,2-diacyl-sn-glycero-3-phospho-(1D-myo-inositol-4,5-bisphosphate) + H2O = 1D-myo-inositol 1,4,5-trisphosphate + a 1,2-diacyl-sn-glycerol + H(+)</text>
        <dbReference type="Rhea" id="RHEA:33179"/>
        <dbReference type="ChEBI" id="CHEBI:15377"/>
        <dbReference type="ChEBI" id="CHEBI:15378"/>
        <dbReference type="ChEBI" id="CHEBI:17815"/>
        <dbReference type="ChEBI" id="CHEBI:58456"/>
        <dbReference type="ChEBI" id="CHEBI:203600"/>
        <dbReference type="EC" id="3.1.4.11"/>
    </reaction>
</comment>
<accession>A0A2D3URW0</accession>
<dbReference type="PROSITE" id="PS50004">
    <property type="entry name" value="C2"/>
    <property type="match status" value="1"/>
</dbReference>
<name>A0A2D3URW0_9PEZI</name>
<evidence type="ECO:0000256" key="5">
    <source>
        <dbReference type="ARBA" id="ARBA00023224"/>
    </source>
</evidence>
<feature type="region of interest" description="Disordered" evidence="8">
    <location>
        <begin position="270"/>
        <end position="296"/>
    </location>
</feature>
<evidence type="ECO:0000256" key="8">
    <source>
        <dbReference type="SAM" id="MobiDB-lite"/>
    </source>
</evidence>
<keyword evidence="12" id="KW-1185">Reference proteome</keyword>
<evidence type="ECO:0000256" key="3">
    <source>
        <dbReference type="ARBA" id="ARBA00022963"/>
    </source>
</evidence>
<dbReference type="SUPFAM" id="SSF51695">
    <property type="entry name" value="PLC-like phosphodiesterases"/>
    <property type="match status" value="1"/>
</dbReference>
<dbReference type="Pfam" id="PF00387">
    <property type="entry name" value="PI-PLC-Y"/>
    <property type="match status" value="1"/>
</dbReference>
<evidence type="ECO:0000256" key="6">
    <source>
        <dbReference type="ARBA" id="ARBA00059664"/>
    </source>
</evidence>
<evidence type="ECO:0000256" key="4">
    <source>
        <dbReference type="ARBA" id="ARBA00023098"/>
    </source>
</evidence>
<dbReference type="STRING" id="112498.A0A2D3URW0"/>
<dbReference type="RefSeq" id="XP_023624261.1">
    <property type="nucleotide sequence ID" value="XM_023768493.1"/>
</dbReference>
<dbReference type="CDD" id="cd00275">
    <property type="entry name" value="C2_PLC_like"/>
    <property type="match status" value="1"/>
</dbReference>
<dbReference type="PANTHER" id="PTHR10336:SF169">
    <property type="entry name" value="PHOSPHOINOSITIDE PHOSPHOLIPASE C"/>
    <property type="match status" value="1"/>
</dbReference>
<dbReference type="GO" id="GO:0048015">
    <property type="term" value="P:phosphatidylinositol-mediated signaling"/>
    <property type="evidence" value="ECO:0007669"/>
    <property type="project" value="TreeGrafter"/>
</dbReference>
<dbReference type="GO" id="GO:0051209">
    <property type="term" value="P:release of sequestered calcium ion into cytosol"/>
    <property type="evidence" value="ECO:0007669"/>
    <property type="project" value="TreeGrafter"/>
</dbReference>
<proteinExistence type="predicted"/>
<dbReference type="InterPro" id="IPR001192">
    <property type="entry name" value="PI-PLC_fam"/>
</dbReference>
<organism evidence="11 12">
    <name type="scientific">Ramularia collo-cygni</name>
    <dbReference type="NCBI Taxonomy" id="112498"/>
    <lineage>
        <taxon>Eukaryota</taxon>
        <taxon>Fungi</taxon>
        <taxon>Dikarya</taxon>
        <taxon>Ascomycota</taxon>
        <taxon>Pezizomycotina</taxon>
        <taxon>Dothideomycetes</taxon>
        <taxon>Dothideomycetidae</taxon>
        <taxon>Mycosphaerellales</taxon>
        <taxon>Mycosphaerellaceae</taxon>
        <taxon>Ramularia</taxon>
    </lineage>
</organism>
<evidence type="ECO:0000256" key="7">
    <source>
        <dbReference type="RuleBase" id="RU361133"/>
    </source>
</evidence>
<protein>
    <recommendedName>
        <fullName evidence="7">Phosphoinositide phospholipase C</fullName>
        <ecNumber evidence="7">3.1.4.11</ecNumber>
    </recommendedName>
</protein>
<feature type="domain" description="C2" evidence="9">
    <location>
        <begin position="420"/>
        <end position="561"/>
    </location>
</feature>
<comment type="function">
    <text evidence="6">The production of the second messenger molecules diacylglycerol (DAG) and inositol 1,4,5-trisphosphate (IP3) is mediated by activated phosphatidylinositol-specific phospholipase C enzymes.</text>
</comment>
<evidence type="ECO:0000256" key="1">
    <source>
        <dbReference type="ARBA" id="ARBA00001195"/>
    </source>
</evidence>
<evidence type="ECO:0000313" key="11">
    <source>
        <dbReference type="EMBL" id="CZT17368.1"/>
    </source>
</evidence>
<dbReference type="Pfam" id="PF00388">
    <property type="entry name" value="PI-PLC-X"/>
    <property type="match status" value="1"/>
</dbReference>
<dbReference type="FunFam" id="3.20.20.190:FF:000039">
    <property type="entry name" value="Phosphoinositide phospholipase C"/>
    <property type="match status" value="1"/>
</dbReference>
<feature type="region of interest" description="Disordered" evidence="8">
    <location>
        <begin position="14"/>
        <end position="41"/>
    </location>
</feature>
<evidence type="ECO:0000313" key="12">
    <source>
        <dbReference type="Proteomes" id="UP000225277"/>
    </source>
</evidence>
<dbReference type="EMBL" id="FJUY01000004">
    <property type="protein sequence ID" value="CZT17368.1"/>
    <property type="molecule type" value="Genomic_DNA"/>
</dbReference>
<dbReference type="SMART" id="SM00148">
    <property type="entry name" value="PLCXc"/>
    <property type="match status" value="1"/>
</dbReference>
<dbReference type="GO" id="GO:0016042">
    <property type="term" value="P:lipid catabolic process"/>
    <property type="evidence" value="ECO:0007669"/>
    <property type="project" value="UniProtKB-KW"/>
</dbReference>
<keyword evidence="5" id="KW-0807">Transducer</keyword>
<evidence type="ECO:0000256" key="2">
    <source>
        <dbReference type="ARBA" id="ARBA00022801"/>
    </source>
</evidence>
<dbReference type="InterPro" id="IPR000909">
    <property type="entry name" value="PLipase_C_PInositol-sp_X_dom"/>
</dbReference>
<dbReference type="GeneID" id="35598409"/>
<dbReference type="Pfam" id="PF00168">
    <property type="entry name" value="C2"/>
    <property type="match status" value="1"/>
</dbReference>
<dbReference type="InterPro" id="IPR001711">
    <property type="entry name" value="PLipase_C_Pinositol-sp_Y"/>
</dbReference>
<reference evidence="11 12" key="1">
    <citation type="submission" date="2016-03" db="EMBL/GenBank/DDBJ databases">
        <authorList>
            <person name="Ploux O."/>
        </authorList>
    </citation>
    <scope>NUCLEOTIDE SEQUENCE [LARGE SCALE GENOMIC DNA]</scope>
    <source>
        <strain evidence="11 12">URUG2</strain>
    </source>
</reference>
<dbReference type="Gene3D" id="2.60.40.150">
    <property type="entry name" value="C2 domain"/>
    <property type="match status" value="1"/>
</dbReference>
<dbReference type="Gene3D" id="3.20.20.190">
    <property type="entry name" value="Phosphatidylinositol (PI) phosphodiesterase"/>
    <property type="match status" value="1"/>
</dbReference>
<feature type="domain" description="PI-PLC Y-box" evidence="10">
    <location>
        <begin position="308"/>
        <end position="425"/>
    </location>
</feature>
<gene>
    <name evidence="11" type="ORF">RCC_03202</name>
</gene>
<dbReference type="OrthoDB" id="269822at2759"/>
<dbReference type="PROSITE" id="PS50008">
    <property type="entry name" value="PIPLC_Y_DOMAIN"/>
    <property type="match status" value="1"/>
</dbReference>
<dbReference type="AlphaFoldDB" id="A0A2D3URW0"/>
<dbReference type="PROSITE" id="PS50007">
    <property type="entry name" value="PIPLC_X_DOMAIN"/>
    <property type="match status" value="1"/>
</dbReference>
<evidence type="ECO:0000259" key="10">
    <source>
        <dbReference type="PROSITE" id="PS50008"/>
    </source>
</evidence>
<dbReference type="Proteomes" id="UP000225277">
    <property type="component" value="Unassembled WGS sequence"/>
</dbReference>
<dbReference type="InterPro" id="IPR035892">
    <property type="entry name" value="C2_domain_sf"/>
</dbReference>
<dbReference type="PRINTS" id="PR00390">
    <property type="entry name" value="PHPHLIPASEC"/>
</dbReference>
<evidence type="ECO:0000259" key="9">
    <source>
        <dbReference type="PROSITE" id="PS50004"/>
    </source>
</evidence>
<dbReference type="EC" id="3.1.4.11" evidence="7"/>
<dbReference type="PANTHER" id="PTHR10336">
    <property type="entry name" value="PHOSPHOINOSITIDE-SPECIFIC PHOSPHOLIPASE C FAMILY PROTEIN"/>
    <property type="match status" value="1"/>
</dbReference>
<feature type="compositionally biased region" description="Basic and acidic residues" evidence="8">
    <location>
        <begin position="286"/>
        <end position="296"/>
    </location>
</feature>
<keyword evidence="4 7" id="KW-0443">Lipid metabolism</keyword>
<dbReference type="SMART" id="SM00149">
    <property type="entry name" value="PLCYc"/>
    <property type="match status" value="1"/>
</dbReference>
<feature type="compositionally biased region" description="Acidic residues" evidence="8">
    <location>
        <begin position="271"/>
        <end position="285"/>
    </location>
</feature>
<dbReference type="SUPFAM" id="SSF49562">
    <property type="entry name" value="C2 domain (Calcium/lipid-binding domain, CaLB)"/>
    <property type="match status" value="1"/>
</dbReference>
<dbReference type="CDD" id="cd08598">
    <property type="entry name" value="PI-PLC1c_yeast"/>
    <property type="match status" value="1"/>
</dbReference>
<sequence>MEAVNNITSKFSKLNPFAKPGRDEDDVGEATDSYSVGGGGHGARVSQITKEELRVSRAIKRYILEEKILTLDESDLLSEKSTGALKELLDRPHINIPRALTDRGRPLTEYFISSSHNTYLMAHQLYGSSSAVAYEAALKAGLRCVEIDAWDNDDSPEEPKVTHGYTLTSSIPFRNVCETIRDVYDREMAEPVLESGYQAAPILLSLENHCGDHGQLRLVNIMKEVWGDRLLSERVRDEGSREEQGTGEHVHLVELASKIAVIVEYHLPNEADSDDDSEADESEEAKEDREAYRKKKEECPQGIIIPELAKLGVYAQSVKPANNSWFESELEDRPNNHLINVSESGLLPLVSKYSDKIGKHNAQHLMRVYPKGTRITSKNLNPVPFWGIGAQICALNAQTFDASMQLNEALFAGSDGFVLKPAPLRAGGNGILGSGQKKKLRLRVAGASNLPIPKDREADDVKPYVTCSLVHPDDVESKPPKKKTSGYHQHKLGLLHKGENPPNTDPIWNETLEWEYEDNELTFLRILIKSDDSWARNPVFAVSAVRLLYLVNGWSFIRLLDLKGRETHCTLLVEFQISDA</sequence>
<dbReference type="InterPro" id="IPR017946">
    <property type="entry name" value="PLC-like_Pdiesterase_TIM-brl"/>
</dbReference>
<keyword evidence="3 7" id="KW-0442">Lipid degradation</keyword>
<dbReference type="GO" id="GO:0004435">
    <property type="term" value="F:phosphatidylinositol-4,5-bisphosphate phospholipase C activity"/>
    <property type="evidence" value="ECO:0007669"/>
    <property type="project" value="UniProtKB-EC"/>
</dbReference>